<evidence type="ECO:0000313" key="1">
    <source>
        <dbReference type="EMBL" id="DAF51152.1"/>
    </source>
</evidence>
<proteinExistence type="predicted"/>
<organism evidence="1">
    <name type="scientific">Siphoviridae sp. ct4Uy2</name>
    <dbReference type="NCBI Taxonomy" id="2827777"/>
    <lineage>
        <taxon>Viruses</taxon>
        <taxon>Duplodnaviria</taxon>
        <taxon>Heunggongvirae</taxon>
        <taxon>Uroviricota</taxon>
        <taxon>Caudoviricetes</taxon>
    </lineage>
</organism>
<protein>
    <recommendedName>
        <fullName evidence="2">Chromosome partitioning protein ParB</fullName>
    </recommendedName>
</protein>
<sequence length="134" mass="15598">MLPVKSKSISKKNHMKVPIDEMTFAESEYHRGNKIWNAQTLYDFAKAKEYPVMDMPLWCIDLTTEAFECSQLHSFIFQCKRVRNCSLDYPIILDEVGQIADGYHRLCKAILEGKETIKAIRLLEMPAPDRIEEE</sequence>
<name>A0A8S5SJQ8_9CAUD</name>
<reference evidence="1" key="1">
    <citation type="journal article" date="2021" name="Proc. Natl. Acad. Sci. U.S.A.">
        <title>A Catalog of Tens of Thousands of Viruses from Human Metagenomes Reveals Hidden Associations with Chronic Diseases.</title>
        <authorList>
            <person name="Tisza M.J."/>
            <person name="Buck C.B."/>
        </authorList>
    </citation>
    <scope>NUCLEOTIDE SEQUENCE</scope>
    <source>
        <strain evidence="1">Ct4Uy2</strain>
    </source>
</reference>
<dbReference type="EMBL" id="BK032610">
    <property type="protein sequence ID" value="DAF51152.1"/>
    <property type="molecule type" value="Genomic_DNA"/>
</dbReference>
<evidence type="ECO:0008006" key="2">
    <source>
        <dbReference type="Google" id="ProtNLM"/>
    </source>
</evidence>
<accession>A0A8S5SJQ8</accession>